<dbReference type="PROSITE" id="PS00018">
    <property type="entry name" value="EF_HAND_1"/>
    <property type="match status" value="1"/>
</dbReference>
<evidence type="ECO:0008006" key="3">
    <source>
        <dbReference type="Google" id="ProtNLM"/>
    </source>
</evidence>
<sequence>MLYYVFGIRIGSIRPDEKIKSNIVDLVKFGQWLEEKLFQDSTEALKKATKLWELVDLSKSNMLQMNDVKTLVEHCLCDYVESEHKIDARDMVVIDVERAIEQIIFHITPYVYEAHNITNSIDNATPSNSLQFSFQDFCKLGLWLQD</sequence>
<reference evidence="1 2" key="1">
    <citation type="journal article" date="2013" name="Curr. Biol.">
        <title>The Genome of the Foraminiferan Reticulomyxa filosa.</title>
        <authorList>
            <person name="Glockner G."/>
            <person name="Hulsmann N."/>
            <person name="Schleicher M."/>
            <person name="Noegel A.A."/>
            <person name="Eichinger L."/>
            <person name="Gallinger C."/>
            <person name="Pawlowski J."/>
            <person name="Sierra R."/>
            <person name="Euteneuer U."/>
            <person name="Pillet L."/>
            <person name="Moustafa A."/>
            <person name="Platzer M."/>
            <person name="Groth M."/>
            <person name="Szafranski K."/>
            <person name="Schliwa M."/>
        </authorList>
    </citation>
    <scope>NUCLEOTIDE SEQUENCE [LARGE SCALE GENOMIC DNA]</scope>
</reference>
<dbReference type="InterPro" id="IPR018247">
    <property type="entry name" value="EF_Hand_1_Ca_BS"/>
</dbReference>
<comment type="caution">
    <text evidence="1">The sequence shown here is derived from an EMBL/GenBank/DDBJ whole genome shotgun (WGS) entry which is preliminary data.</text>
</comment>
<accession>X6MB81</accession>
<dbReference type="EMBL" id="ASPP01022601">
    <property type="protein sequence ID" value="ETO11273.1"/>
    <property type="molecule type" value="Genomic_DNA"/>
</dbReference>
<keyword evidence="2" id="KW-1185">Reference proteome</keyword>
<gene>
    <name evidence="1" type="ORF">RFI_26104</name>
</gene>
<organism evidence="1 2">
    <name type="scientific">Reticulomyxa filosa</name>
    <dbReference type="NCBI Taxonomy" id="46433"/>
    <lineage>
        <taxon>Eukaryota</taxon>
        <taxon>Sar</taxon>
        <taxon>Rhizaria</taxon>
        <taxon>Retaria</taxon>
        <taxon>Foraminifera</taxon>
        <taxon>Monothalamids</taxon>
        <taxon>Reticulomyxidae</taxon>
        <taxon>Reticulomyxa</taxon>
    </lineage>
</organism>
<dbReference type="AlphaFoldDB" id="X6MB81"/>
<evidence type="ECO:0000313" key="2">
    <source>
        <dbReference type="Proteomes" id="UP000023152"/>
    </source>
</evidence>
<feature type="non-terminal residue" evidence="1">
    <location>
        <position position="146"/>
    </location>
</feature>
<name>X6MB81_RETFI</name>
<evidence type="ECO:0000313" key="1">
    <source>
        <dbReference type="EMBL" id="ETO11273.1"/>
    </source>
</evidence>
<dbReference type="Proteomes" id="UP000023152">
    <property type="component" value="Unassembled WGS sequence"/>
</dbReference>
<proteinExistence type="predicted"/>
<protein>
    <recommendedName>
        <fullName evidence="3">EF-hand domain-containing protein</fullName>
    </recommendedName>
</protein>